<evidence type="ECO:0000256" key="5">
    <source>
        <dbReference type="ARBA" id="ARBA00022741"/>
    </source>
</evidence>
<keyword evidence="4" id="KW-0808">Transferase</keyword>
<name>A0ABS2TXP2_9ACTN</name>
<dbReference type="SUPFAM" id="SSF47789">
    <property type="entry name" value="C-terminal domain of RNA polymerase alpha subunit"/>
    <property type="match status" value="1"/>
</dbReference>
<dbReference type="GO" id="GO:0016301">
    <property type="term" value="F:kinase activity"/>
    <property type="evidence" value="ECO:0007669"/>
    <property type="project" value="UniProtKB-KW"/>
</dbReference>
<dbReference type="PANTHER" id="PTHR43289">
    <property type="entry name" value="MITOGEN-ACTIVATED PROTEIN KINASE KINASE KINASE 20-RELATED"/>
    <property type="match status" value="1"/>
</dbReference>
<feature type="region of interest" description="Disordered" evidence="10">
    <location>
        <begin position="337"/>
        <end position="360"/>
    </location>
</feature>
<dbReference type="InterPro" id="IPR011009">
    <property type="entry name" value="Kinase-like_dom_sf"/>
</dbReference>
<keyword evidence="8" id="KW-0963">Cytoplasm</keyword>
<evidence type="ECO:0000256" key="3">
    <source>
        <dbReference type="ARBA" id="ARBA00010886"/>
    </source>
</evidence>
<dbReference type="SMART" id="SM00220">
    <property type="entry name" value="S_TKc"/>
    <property type="match status" value="1"/>
</dbReference>
<dbReference type="InterPro" id="IPR000719">
    <property type="entry name" value="Prot_kinase_dom"/>
</dbReference>
<proteinExistence type="inferred from homology"/>
<dbReference type="NCBIfam" id="NF033442">
    <property type="entry name" value="BREX_PglW"/>
    <property type="match status" value="1"/>
</dbReference>
<evidence type="ECO:0000256" key="8">
    <source>
        <dbReference type="ARBA" id="ARBA00023212"/>
    </source>
</evidence>
<dbReference type="InterPro" id="IPR011528">
    <property type="entry name" value="NERD"/>
</dbReference>
<accession>A0ABS2TXP2</accession>
<feature type="domain" description="Protein kinase" evidence="11">
    <location>
        <begin position="552"/>
        <end position="838"/>
    </location>
</feature>
<evidence type="ECO:0000256" key="7">
    <source>
        <dbReference type="ARBA" id="ARBA00022840"/>
    </source>
</evidence>
<dbReference type="Pfam" id="PF00069">
    <property type="entry name" value="Pkinase"/>
    <property type="match status" value="1"/>
</dbReference>
<evidence type="ECO:0000256" key="9">
    <source>
        <dbReference type="PROSITE-ProRule" id="PRU10141"/>
    </source>
</evidence>
<feature type="binding site" evidence="9">
    <location>
        <position position="586"/>
    </location>
    <ligand>
        <name>ATP</name>
        <dbReference type="ChEBI" id="CHEBI:30616"/>
    </ligand>
</feature>
<dbReference type="Proteomes" id="UP000749040">
    <property type="component" value="Unassembled WGS sequence"/>
</dbReference>
<reference evidence="13 14" key="1">
    <citation type="submission" date="2021-01" db="EMBL/GenBank/DDBJ databases">
        <title>Streptomyces acididurans sp. nov., isolated from a peat swamp forest soil.</title>
        <authorList>
            <person name="Chantavorakit T."/>
            <person name="Duangmal K."/>
        </authorList>
    </citation>
    <scope>NUCLEOTIDE SEQUENCE [LARGE SCALE GENOMIC DNA]</scope>
    <source>
        <strain evidence="13 14">KK5PA1</strain>
    </source>
</reference>
<evidence type="ECO:0000259" key="12">
    <source>
        <dbReference type="PROSITE" id="PS50965"/>
    </source>
</evidence>
<evidence type="ECO:0000256" key="10">
    <source>
        <dbReference type="SAM" id="MobiDB-lite"/>
    </source>
</evidence>
<dbReference type="PANTHER" id="PTHR43289:SF34">
    <property type="entry name" value="SERINE_THREONINE-PROTEIN KINASE YBDM-RELATED"/>
    <property type="match status" value="1"/>
</dbReference>
<gene>
    <name evidence="13" type="primary">pglW</name>
    <name evidence="13" type="ORF">ITX44_25535</name>
</gene>
<sequence length="1566" mass="171733">MRDGRWTTVTESEFDHERRGLEAIRTRLPDAEPWRAWSNFTFTSPTGHVREVDLLVVGPSGVFMVELKDWHGSVSGENGTWVQTTPGGRRIPHGNPLHLVNKKAKELAGLLRQQLAAHQYRRQVWVGEAVCFTDASLRVQLPPNDQNGVHTVAALTEMLHQPPHDERHRIDATGSRQIKAALERIGIRRSDAEYKVGPYLLERKAFDTGPTWADYLARHEELPERARIRVYVRERGSDASLRESVERAARREASILQRFRHPGVVQLKSYDASGHSAGPALVFDHHPQTLRLDDYLLQHGEKLDILSRMALVRQLAETMRSAHSSRIHHRALAARSVHVLPRSRSRSPRNASPRGDGGRAQALGEDAAWLSPHLQISDWQIGTQHGGTLGGTTPGATRFAPTSLSLKHLSLGADPYLAPELTALNPDPVYLDVYGLGVLTYLLATGKPPAASQAELRARLEAGEGLRPSAVVDGLSEDIDFLVQAATAYRPRQRLSSVAEFLEMLEAVEDVLTAPAGAPAPALETSEAPQTPQTPEKDPLDAVTGDVLAGRWEVRRRLGTGSTSRAFLVRDLEAEARGTRPLAVLKMALSDSRGEILQREAEVMGRLRPDSRIIRLVEPQPLTIGDRTVLALEYVGDEREESAEEASTAGRTRHRQETVARQLREVGRLKMDQLEAYGDYLFGAVDFLEGESVWHRDIKPDNIAVRIRPNRTRELVLIDFSLAGYPAKNHDAGTEGYLDPFIGTLTRTAYDSHAERYAVAVTLHEMASRELPKWGDGSVLPRSTDPKEFPYPTIAADAFEPAIRDGLVRFFRKALHRDAAQRFPELKPMRDAWRRIFLDAAQAAPSSHRSRHPETAPDTDRPGLGEAEPLSAEQQREMLAGQVTRDTHVSAAGLTPAAESFLYGLGITTVGQLLDHSRRKLLNAPGLGAKTRTEVQRRLRQWGDLLREAPVSPLTPKGRAEAKEEIAQLSAAESALLGTTAAGAELSDTSLRAISLDTLATFLVPEPNNNGANANKVEMVRLLLRLPNDRGELPGIGVWPKQKDIADKLGLSAGRIPQMLKEERKRWKKHPAVQALRAEIMQLLVDLGRVAPAVEIADALVVRRGTQLRGEHRRALAMAAVRAVVEVEQLDPETAEFRHQANRKATEESLGAGLLALDVRESDAPDTPSAPALLDYATRLGHTADRLSRLETLPTAATVLTELGALSLPPGTLEWDERRLVELAAAASQNAAATPRLEIYPRNLPLVRALRLTQAGLVPLIPGMPEEKQPGLPPQEVHERVRARFPELVVDDGRGGTTHDLPTGTRLTKALKDAGFELKLATREPVGTLRYLPAHMDSDSSYLTTGAVRHSTTMGAVTRYADDPRIASAARAEELLTASARRDGYRVLTMRHALTRDAVRELAAPRIGAQEISVTALFLQALHALVPAGTKPTWETLLKADAAEPGSRGALKFTEYARTAWGTVEPQVRELLTAGPDAGPVLLTEAAVFARYDAMGVLDRLAEAARHGGRGLWLLVPQGDPAREPKLGPVAVAYQAGLGEWIEIPDSWVENAHRSGVTAQNEGDGE</sequence>
<keyword evidence="14" id="KW-1185">Reference proteome</keyword>
<organism evidence="13 14">
    <name type="scientific">Actinacidiphila acididurans</name>
    <dbReference type="NCBI Taxonomy" id="2784346"/>
    <lineage>
        <taxon>Bacteria</taxon>
        <taxon>Bacillati</taxon>
        <taxon>Actinomycetota</taxon>
        <taxon>Actinomycetes</taxon>
        <taxon>Kitasatosporales</taxon>
        <taxon>Streptomycetaceae</taxon>
        <taxon>Actinacidiphila</taxon>
    </lineage>
</organism>
<evidence type="ECO:0000256" key="6">
    <source>
        <dbReference type="ARBA" id="ARBA00022777"/>
    </source>
</evidence>
<comment type="subcellular location">
    <subcellularLocation>
        <location evidence="1">Cytoplasm</location>
        <location evidence="1">Cytoskeleton</location>
        <location evidence="1">Microtubule organizing center</location>
        <location evidence="1">Centrosome</location>
    </subcellularLocation>
    <subcellularLocation>
        <location evidence="2">Cytoplasm</location>
        <location evidence="2">Cytoskeleton</location>
        <location evidence="2">Spindle pole</location>
    </subcellularLocation>
</comment>
<dbReference type="Gene3D" id="1.10.510.10">
    <property type="entry name" value="Transferase(Phosphotransferase) domain 1"/>
    <property type="match status" value="2"/>
</dbReference>
<evidence type="ECO:0000256" key="2">
    <source>
        <dbReference type="ARBA" id="ARBA00004647"/>
    </source>
</evidence>
<feature type="region of interest" description="Disordered" evidence="10">
    <location>
        <begin position="518"/>
        <end position="541"/>
    </location>
</feature>
<dbReference type="Pfam" id="PF07714">
    <property type="entry name" value="PK_Tyr_Ser-Thr"/>
    <property type="match status" value="1"/>
</dbReference>
<keyword evidence="7 9" id="KW-0067">ATP-binding</keyword>
<evidence type="ECO:0000313" key="14">
    <source>
        <dbReference type="Proteomes" id="UP000749040"/>
    </source>
</evidence>
<dbReference type="PROSITE" id="PS00107">
    <property type="entry name" value="PROTEIN_KINASE_ATP"/>
    <property type="match status" value="1"/>
</dbReference>
<evidence type="ECO:0000256" key="1">
    <source>
        <dbReference type="ARBA" id="ARBA00004300"/>
    </source>
</evidence>
<feature type="compositionally biased region" description="Basic and acidic residues" evidence="10">
    <location>
        <begin position="852"/>
        <end position="863"/>
    </location>
</feature>
<keyword evidence="8" id="KW-0206">Cytoskeleton</keyword>
<dbReference type="EMBL" id="JADKYB010000014">
    <property type="protein sequence ID" value="MBM9507852.1"/>
    <property type="molecule type" value="Genomic_DNA"/>
</dbReference>
<protein>
    <submittedName>
        <fullName evidence="13">BREX system serine/threonine kinase PglW</fullName>
    </submittedName>
</protein>
<dbReference type="Gene3D" id="3.30.200.20">
    <property type="entry name" value="Phosphorylase Kinase, domain 1"/>
    <property type="match status" value="1"/>
</dbReference>
<feature type="domain" description="Protein kinase" evidence="11">
    <location>
        <begin position="200"/>
        <end position="512"/>
    </location>
</feature>
<comment type="similarity">
    <text evidence="3">Belongs to the protein kinase superfamily. NEK Ser/Thr protein kinase family. NIMA subfamily.</text>
</comment>
<keyword evidence="6 13" id="KW-0418">Kinase</keyword>
<dbReference type="RefSeq" id="WP_205359707.1">
    <property type="nucleotide sequence ID" value="NZ_JADKYB010000014.1"/>
</dbReference>
<dbReference type="PROSITE" id="PS50965">
    <property type="entry name" value="NERD"/>
    <property type="match status" value="1"/>
</dbReference>
<dbReference type="InterPro" id="IPR049832">
    <property type="entry name" value="BREX_PglW"/>
</dbReference>
<dbReference type="InterPro" id="IPR017441">
    <property type="entry name" value="Protein_kinase_ATP_BS"/>
</dbReference>
<feature type="domain" description="NERD" evidence="12">
    <location>
        <begin position="12"/>
        <end position="130"/>
    </location>
</feature>
<dbReference type="PROSITE" id="PS50011">
    <property type="entry name" value="PROTEIN_KINASE_DOM"/>
    <property type="match status" value="2"/>
</dbReference>
<evidence type="ECO:0000313" key="13">
    <source>
        <dbReference type="EMBL" id="MBM9507852.1"/>
    </source>
</evidence>
<dbReference type="InterPro" id="IPR001245">
    <property type="entry name" value="Ser-Thr/Tyr_kinase_cat_dom"/>
</dbReference>
<comment type="caution">
    <text evidence="13">The sequence shown here is derived from an EMBL/GenBank/DDBJ whole genome shotgun (WGS) entry which is preliminary data.</text>
</comment>
<dbReference type="Pfam" id="PF08378">
    <property type="entry name" value="NERD"/>
    <property type="match status" value="1"/>
</dbReference>
<dbReference type="SUPFAM" id="SSF56112">
    <property type="entry name" value="Protein kinase-like (PK-like)"/>
    <property type="match status" value="2"/>
</dbReference>
<dbReference type="Gene3D" id="1.10.150.20">
    <property type="entry name" value="5' to 3' exonuclease, C-terminal subdomain"/>
    <property type="match status" value="1"/>
</dbReference>
<evidence type="ECO:0000256" key="4">
    <source>
        <dbReference type="ARBA" id="ARBA00022679"/>
    </source>
</evidence>
<evidence type="ECO:0000259" key="11">
    <source>
        <dbReference type="PROSITE" id="PS50011"/>
    </source>
</evidence>
<keyword evidence="5 9" id="KW-0547">Nucleotide-binding</keyword>
<feature type="region of interest" description="Disordered" evidence="10">
    <location>
        <begin position="844"/>
        <end position="866"/>
    </location>
</feature>